<reference evidence="2 3" key="1">
    <citation type="submission" date="2019-03" db="EMBL/GenBank/DDBJ databases">
        <title>The complete genome sequence of Swingsia samuiensis NBRC107927(T).</title>
        <authorList>
            <person name="Chua K.-O."/>
            <person name="Chan K.-G."/>
            <person name="See-Too W.-S."/>
        </authorList>
    </citation>
    <scope>NUCLEOTIDE SEQUENCE [LARGE SCALE GENOMIC DNA]</scope>
    <source>
        <strain evidence="2 3">AH83</strain>
    </source>
</reference>
<dbReference type="PIRSF" id="PIRSF026166">
    <property type="entry name" value="UCP026166"/>
    <property type="match status" value="1"/>
</dbReference>
<dbReference type="EMBL" id="CP038141">
    <property type="protein sequence ID" value="QDH16883.1"/>
    <property type="molecule type" value="Genomic_DNA"/>
</dbReference>
<keyword evidence="1" id="KW-0812">Transmembrane</keyword>
<dbReference type="AlphaFoldDB" id="A0A4Y6UH41"/>
<feature type="transmembrane region" description="Helical" evidence="1">
    <location>
        <begin position="98"/>
        <end position="120"/>
    </location>
</feature>
<accession>A0A4Y6UH41</accession>
<dbReference type="Gene3D" id="1.20.1530.20">
    <property type="match status" value="1"/>
</dbReference>
<dbReference type="PANTHER" id="PTHR18640:SF5">
    <property type="entry name" value="SODIUM_BILE ACID COTRANSPORTER 7"/>
    <property type="match status" value="1"/>
</dbReference>
<dbReference type="PANTHER" id="PTHR18640">
    <property type="entry name" value="SOLUTE CARRIER FAMILY 10 MEMBER 7"/>
    <property type="match status" value="1"/>
</dbReference>
<proteinExistence type="predicted"/>
<evidence type="ECO:0000313" key="3">
    <source>
        <dbReference type="Proteomes" id="UP000316313"/>
    </source>
</evidence>
<feature type="transmembrane region" description="Helical" evidence="1">
    <location>
        <begin position="230"/>
        <end position="253"/>
    </location>
</feature>
<dbReference type="RefSeq" id="WP_141460281.1">
    <property type="nucleotide sequence ID" value="NZ_CP038141.1"/>
</dbReference>
<feature type="transmembrane region" description="Helical" evidence="1">
    <location>
        <begin position="204"/>
        <end position="224"/>
    </location>
</feature>
<dbReference type="GO" id="GO:0005886">
    <property type="term" value="C:plasma membrane"/>
    <property type="evidence" value="ECO:0007669"/>
    <property type="project" value="TreeGrafter"/>
</dbReference>
<sequence>MKRLDPFLMSLVVAIILASIFPASGGTQKVLERLTYFLISMMFFFQGVRLERKFLLESLKNWTLQLSVLFFTFIFFPFMGVFFYFVCNEVLKESFFEIGLWQGILFLCCLPSTVQSSIALTSIARGNIPASICASTTSNILGIFITPFLFSILIGSSNGNLASYNTIIDIVKELLIPFILGQICQKWLYRIIKKNKILISFTDRGSILFVVYSAFSSAVLEGIWRKVSALHIAEVFFIDFLMLAVVLYFSYYLAKKEKQSLENSISLQFCGSKKSLASGIPMASIIFPHHEVGIIVIPLIIYHQIQLFVCTILARKYSQRL</sequence>
<evidence type="ECO:0000256" key="1">
    <source>
        <dbReference type="SAM" id="Phobius"/>
    </source>
</evidence>
<feature type="transmembrane region" description="Helical" evidence="1">
    <location>
        <begin position="293"/>
        <end position="314"/>
    </location>
</feature>
<feature type="transmembrane region" description="Helical" evidence="1">
    <location>
        <begin position="62"/>
        <end position="86"/>
    </location>
</feature>
<dbReference type="OrthoDB" id="9792271at2"/>
<dbReference type="InterPro" id="IPR038770">
    <property type="entry name" value="Na+/solute_symporter_sf"/>
</dbReference>
<dbReference type="Proteomes" id="UP000316313">
    <property type="component" value="Chromosome"/>
</dbReference>
<keyword evidence="3" id="KW-1185">Reference proteome</keyword>
<keyword evidence="1" id="KW-0472">Membrane</keyword>
<keyword evidence="1" id="KW-1133">Transmembrane helix</keyword>
<feature type="transmembrane region" description="Helical" evidence="1">
    <location>
        <begin position="132"/>
        <end position="154"/>
    </location>
</feature>
<gene>
    <name evidence="2" type="ORF">E3D00_04375</name>
</gene>
<protein>
    <submittedName>
        <fullName evidence="2">Bile acid:sodium symporter</fullName>
    </submittedName>
</protein>
<evidence type="ECO:0000313" key="2">
    <source>
        <dbReference type="EMBL" id="QDH16883.1"/>
    </source>
</evidence>
<organism evidence="2 3">
    <name type="scientific">Swingsia samuiensis</name>
    <dbReference type="NCBI Taxonomy" id="1293412"/>
    <lineage>
        <taxon>Bacteria</taxon>
        <taxon>Pseudomonadati</taxon>
        <taxon>Pseudomonadota</taxon>
        <taxon>Alphaproteobacteria</taxon>
        <taxon>Acetobacterales</taxon>
        <taxon>Acetobacteraceae</taxon>
        <taxon>Swingsia</taxon>
    </lineage>
</organism>
<name>A0A4Y6UH41_9PROT</name>
<dbReference type="Pfam" id="PF13593">
    <property type="entry name" value="SBF_like"/>
    <property type="match status" value="1"/>
</dbReference>
<dbReference type="InterPro" id="IPR016833">
    <property type="entry name" value="Put_Na-Bile_cotransptr"/>
</dbReference>
<dbReference type="KEGG" id="ssam:E3D00_04375"/>
<feature type="transmembrane region" description="Helical" evidence="1">
    <location>
        <begin position="35"/>
        <end position="50"/>
    </location>
</feature>